<name>A0A8S5L3M4_9VIRU</name>
<gene>
    <name evidence="1" type="primary">SRR5466338_4_2</name>
</gene>
<organism evidence="1 2">
    <name type="scientific">ssRNA phage SRR5466338_4</name>
    <dbReference type="NCBI Taxonomy" id="2786393"/>
    <lineage>
        <taxon>Viruses</taxon>
        <taxon>Riboviria</taxon>
        <taxon>Orthornavirae</taxon>
        <taxon>Lenarviricota</taxon>
        <taxon>Leviviricetes</taxon>
        <taxon>Timlovirales</taxon>
        <taxon>Steitzviridae</taxon>
        <taxon>Tehnicivirus</taxon>
        <taxon>Tehnicivirus sp. 'pelovicinum'</taxon>
    </lineage>
</organism>
<accession>A0A8S5L3M4</accession>
<sequence>MAFPANLTSNEVKDRAGVEQEFIRISTGPGRETLFAKSGEIPARPHRISVRHAETGSGLTRRRRSVLRVDLTHLGHVDNTKTVTTSAYVVLDAPVGNITTSNEATDCIANLIQMLATQGAAETTVRLDGTGYGAAALRYGEL</sequence>
<dbReference type="Proteomes" id="UP000678809">
    <property type="component" value="Segment"/>
</dbReference>
<dbReference type="GO" id="GO:0019028">
    <property type="term" value="C:viral capsid"/>
    <property type="evidence" value="ECO:0007669"/>
    <property type="project" value="UniProtKB-KW"/>
</dbReference>
<evidence type="ECO:0000313" key="2">
    <source>
        <dbReference type="Proteomes" id="UP000678809"/>
    </source>
</evidence>
<reference evidence="1" key="1">
    <citation type="submission" date="2020-09" db="EMBL/GenBank/DDBJ databases">
        <title>Leviviricetes taxonomy.</title>
        <authorList>
            <person name="Stockdale S.R."/>
            <person name="Callanan J."/>
            <person name="Adriaenssens E.M."/>
            <person name="Kuhn J.H."/>
            <person name="Rumnieks J."/>
            <person name="Shkoporov A."/>
            <person name="Draper L.A."/>
            <person name="Ross P."/>
            <person name="Hill C."/>
        </authorList>
    </citation>
    <scope>NUCLEOTIDE SEQUENCE</scope>
</reference>
<protein>
    <submittedName>
        <fullName evidence="1">Coat protein</fullName>
    </submittedName>
</protein>
<dbReference type="EMBL" id="BK014083">
    <property type="protein sequence ID" value="DAD52366.1"/>
    <property type="molecule type" value="Genomic_RNA"/>
</dbReference>
<proteinExistence type="predicted"/>
<evidence type="ECO:0000313" key="1">
    <source>
        <dbReference type="EMBL" id="DAD52366.1"/>
    </source>
</evidence>
<dbReference type="RefSeq" id="YP_010771157.1">
    <property type="nucleotide sequence ID" value="NC_074504.1"/>
</dbReference>
<keyword evidence="1" id="KW-0167">Capsid protein</keyword>
<dbReference type="GeneID" id="80400809"/>
<keyword evidence="1" id="KW-0946">Virion</keyword>
<dbReference type="KEGG" id="vg:80400809"/>